<feature type="transmembrane region" description="Helical" evidence="7">
    <location>
        <begin position="20"/>
        <end position="43"/>
    </location>
</feature>
<reference evidence="9" key="1">
    <citation type="submission" date="2018-04" db="EMBL/GenBank/DDBJ databases">
        <title>Transcriptome assembly of Sipha flava.</title>
        <authorList>
            <person name="Scully E.D."/>
            <person name="Geib S.M."/>
            <person name="Palmer N.A."/>
            <person name="Koch K."/>
            <person name="Bradshaw J."/>
            <person name="Heng-Moss T."/>
            <person name="Sarath G."/>
        </authorList>
    </citation>
    <scope>NUCLEOTIDE SEQUENCE</scope>
</reference>
<evidence type="ECO:0000313" key="9">
    <source>
        <dbReference type="EMBL" id="MBY75974.1"/>
    </source>
</evidence>
<dbReference type="InterPro" id="IPR039859">
    <property type="entry name" value="PFA4/ZDH16/20/ERF2-like"/>
</dbReference>
<dbReference type="EC" id="2.3.1.225" evidence="7"/>
<feature type="transmembrane region" description="Helical" evidence="7">
    <location>
        <begin position="145"/>
        <end position="168"/>
    </location>
</feature>
<dbReference type="Proteomes" id="UP000694846">
    <property type="component" value="Unplaced"/>
</dbReference>
<evidence type="ECO:0000256" key="6">
    <source>
        <dbReference type="ARBA" id="ARBA00023315"/>
    </source>
</evidence>
<sequence>MWILNPLWKFLKAVRKKSYVEMILCIFLLVLIPTYYCIDVFHILPYMYQLPSVWYLMHVLLLTFMVFNILTNFIAVIYADSSIVGRLLILSEHASTDNNIMYCNICQCAMPLRCWHCDVCDICILTRDHHCTFSTTCVGHYNRRYFLWFLLYFSTASFYEIILIGYYIYCEVTIQFSDLMVLIPIQSIITGFHLTIGQIFVVLLALNLVAISMSTLLLIYHLDKVCKGQVCHEKQDDQYNFGLTHNLENVFGEKWYITWISPFIKSKLPCNGIDWQKHINQYKRD</sequence>
<comment type="catalytic activity">
    <reaction evidence="7">
        <text>L-cysteinyl-[protein] + hexadecanoyl-CoA = S-hexadecanoyl-L-cysteinyl-[protein] + CoA</text>
        <dbReference type="Rhea" id="RHEA:36683"/>
        <dbReference type="Rhea" id="RHEA-COMP:10131"/>
        <dbReference type="Rhea" id="RHEA-COMP:11032"/>
        <dbReference type="ChEBI" id="CHEBI:29950"/>
        <dbReference type="ChEBI" id="CHEBI:57287"/>
        <dbReference type="ChEBI" id="CHEBI:57379"/>
        <dbReference type="ChEBI" id="CHEBI:74151"/>
        <dbReference type="EC" id="2.3.1.225"/>
    </reaction>
</comment>
<dbReference type="PROSITE" id="PS50216">
    <property type="entry name" value="DHHC"/>
    <property type="match status" value="1"/>
</dbReference>
<feature type="domain" description="Palmitoyltransferase DHHC" evidence="8">
    <location>
        <begin position="100"/>
        <end position="235"/>
    </location>
</feature>
<proteinExistence type="inferred from homology"/>
<comment type="subcellular location">
    <subcellularLocation>
        <location evidence="1">Membrane</location>
        <topology evidence="1">Multi-pass membrane protein</topology>
    </subcellularLocation>
</comment>
<dbReference type="RefSeq" id="XP_025423915.1">
    <property type="nucleotide sequence ID" value="XM_025568130.1"/>
</dbReference>
<organism evidence="9">
    <name type="scientific">Sipha flava</name>
    <name type="common">yellow sugarcane aphid</name>
    <dbReference type="NCBI Taxonomy" id="143950"/>
    <lineage>
        <taxon>Eukaryota</taxon>
        <taxon>Metazoa</taxon>
        <taxon>Ecdysozoa</taxon>
        <taxon>Arthropoda</taxon>
        <taxon>Hexapoda</taxon>
        <taxon>Insecta</taxon>
        <taxon>Pterygota</taxon>
        <taxon>Neoptera</taxon>
        <taxon>Paraneoptera</taxon>
        <taxon>Hemiptera</taxon>
        <taxon>Sternorrhyncha</taxon>
        <taxon>Aphidomorpha</taxon>
        <taxon>Aphidoidea</taxon>
        <taxon>Aphididae</taxon>
        <taxon>Sipha</taxon>
    </lineage>
</organism>
<dbReference type="EMBL" id="GGMS01006771">
    <property type="protein sequence ID" value="MBY75974.1"/>
    <property type="molecule type" value="Transcribed_RNA"/>
</dbReference>
<evidence type="ECO:0000256" key="5">
    <source>
        <dbReference type="ARBA" id="ARBA00023136"/>
    </source>
</evidence>
<keyword evidence="5 7" id="KW-0472">Membrane</keyword>
<protein>
    <recommendedName>
        <fullName evidence="7">Palmitoyltransferase</fullName>
        <ecNumber evidence="7">2.3.1.225</ecNumber>
    </recommendedName>
</protein>
<dbReference type="AlphaFoldDB" id="A0A2S2QE08"/>
<evidence type="ECO:0000259" key="8">
    <source>
        <dbReference type="Pfam" id="PF01529"/>
    </source>
</evidence>
<gene>
    <name evidence="9" type="primary">ZDHHC24</name>
    <name evidence="11" type="synonym">LOC112693180</name>
    <name evidence="9" type="ORF">g.146790</name>
</gene>
<evidence type="ECO:0000256" key="2">
    <source>
        <dbReference type="ARBA" id="ARBA00022679"/>
    </source>
</evidence>
<evidence type="ECO:0000256" key="1">
    <source>
        <dbReference type="ARBA" id="ARBA00004141"/>
    </source>
</evidence>
<feature type="transmembrane region" description="Helical" evidence="7">
    <location>
        <begin position="199"/>
        <end position="222"/>
    </location>
</feature>
<reference evidence="11" key="2">
    <citation type="submission" date="2025-04" db="UniProtKB">
        <authorList>
            <consortium name="RefSeq"/>
        </authorList>
    </citation>
    <scope>IDENTIFICATION</scope>
    <source>
        <tissue evidence="11">Whole body</tissue>
    </source>
</reference>
<keyword evidence="2 7" id="KW-0808">Transferase</keyword>
<feature type="transmembrane region" description="Helical" evidence="7">
    <location>
        <begin position="55"/>
        <end position="79"/>
    </location>
</feature>
<dbReference type="PANTHER" id="PTHR12246">
    <property type="entry name" value="PALMITOYLTRANSFERASE ZDHHC16"/>
    <property type="match status" value="1"/>
</dbReference>
<evidence type="ECO:0000256" key="7">
    <source>
        <dbReference type="RuleBase" id="RU079119"/>
    </source>
</evidence>
<evidence type="ECO:0000313" key="11">
    <source>
        <dbReference type="RefSeq" id="XP_025423915.1"/>
    </source>
</evidence>
<evidence type="ECO:0000256" key="3">
    <source>
        <dbReference type="ARBA" id="ARBA00022692"/>
    </source>
</evidence>
<keyword evidence="3 7" id="KW-0812">Transmembrane</keyword>
<dbReference type="InterPro" id="IPR001594">
    <property type="entry name" value="Palmitoyltrfase_DHHC"/>
</dbReference>
<dbReference type="GO" id="GO:0016020">
    <property type="term" value="C:membrane"/>
    <property type="evidence" value="ECO:0007669"/>
    <property type="project" value="UniProtKB-SubCell"/>
</dbReference>
<dbReference type="GO" id="GO:0019706">
    <property type="term" value="F:protein-cysteine S-palmitoyltransferase activity"/>
    <property type="evidence" value="ECO:0007669"/>
    <property type="project" value="UniProtKB-EC"/>
</dbReference>
<keyword evidence="4 7" id="KW-1133">Transmembrane helix</keyword>
<evidence type="ECO:0000313" key="10">
    <source>
        <dbReference type="Proteomes" id="UP000694846"/>
    </source>
</evidence>
<keyword evidence="10" id="KW-1185">Reference proteome</keyword>
<accession>A0A2S2QE08</accession>
<comment type="domain">
    <text evidence="7">The DHHC domain is required for palmitoyltransferase activity.</text>
</comment>
<comment type="similarity">
    <text evidence="7">Belongs to the DHHC palmitoyltransferase family.</text>
</comment>
<keyword evidence="6 7" id="KW-0012">Acyltransferase</keyword>
<name>A0A2S2QE08_9HEMI</name>
<dbReference type="Pfam" id="PF01529">
    <property type="entry name" value="DHHC"/>
    <property type="match status" value="1"/>
</dbReference>
<evidence type="ECO:0000256" key="4">
    <source>
        <dbReference type="ARBA" id="ARBA00022989"/>
    </source>
</evidence>
<dbReference type="OrthoDB" id="302728at2759"/>